<protein>
    <recommendedName>
        <fullName evidence="4">E4 protein</fullName>
    </recommendedName>
</protein>
<dbReference type="EMBL" id="HM999990">
    <property type="protein sequence ID" value="AEM24618.1"/>
    <property type="molecule type" value="Genomic_DNA"/>
</dbReference>
<evidence type="ECO:0000313" key="2">
    <source>
        <dbReference type="EMBL" id="AEM24618.1"/>
    </source>
</evidence>
<evidence type="ECO:0000256" key="1">
    <source>
        <dbReference type="SAM" id="MobiDB-lite"/>
    </source>
</evidence>
<name>I6MRD8_9PAPI</name>
<dbReference type="Proteomes" id="UP000154913">
    <property type="component" value="Segment"/>
</dbReference>
<evidence type="ECO:0008006" key="4">
    <source>
        <dbReference type="Google" id="ProtNLM"/>
    </source>
</evidence>
<accession>I6MRD8</accession>
<proteinExistence type="predicted"/>
<gene>
    <name evidence="2" type="primary">E4</name>
</gene>
<reference evidence="2 3" key="1">
    <citation type="submission" date="2010-07" db="EMBL/GenBank/DDBJ databases">
        <title>Survey of HPV infection in oral cavity reveals abundant novel beta and gamma HPV types.</title>
        <authorList>
            <person name="Chen Z."/>
            <person name="Sun C."/>
            <person name="Bottalico D."/>
            <person name="Burk R."/>
        </authorList>
    </citation>
    <scope>NUCLEOTIDE SEQUENCE [LARGE SCALE GENOMIC DNA]</scope>
    <source>
        <strain evidence="2">GH13</strain>
    </source>
</reference>
<feature type="non-terminal residue" evidence="2">
    <location>
        <position position="1"/>
    </location>
</feature>
<feature type="region of interest" description="Disordered" evidence="1">
    <location>
        <begin position="17"/>
        <end position="101"/>
    </location>
</feature>
<organism evidence="2 3">
    <name type="scientific">Human papillomavirus 138</name>
    <dbReference type="NCBI Taxonomy" id="1070411"/>
    <lineage>
        <taxon>Viruses</taxon>
        <taxon>Monodnaviria</taxon>
        <taxon>Shotokuvirae</taxon>
        <taxon>Cossaviricota</taxon>
        <taxon>Papovaviricetes</taxon>
        <taxon>Zurhausenvirales</taxon>
        <taxon>Papillomaviridae</taxon>
        <taxon>Firstpapillomavirinae</taxon>
        <taxon>Gammapapillomavirus</taxon>
        <taxon>Gammapapillomavirus 7</taxon>
    </lineage>
</organism>
<sequence>NIKIQLFLLLLLPVLVAPPGTPHPGRAPTPWDNRKLRRASGDKDHLPPVPPDVLDRVRGRATGTPSLARRRLENHLRGDDDEDENKENQLPNEEEATESHHLGSLLKKWGEDIDLLKEKILQDLDNCKKKLGIPQCCC</sequence>
<evidence type="ECO:0000313" key="3">
    <source>
        <dbReference type="Proteomes" id="UP000154913"/>
    </source>
</evidence>